<name>A0AAP5I3V3_9CYAN</name>
<dbReference type="Proteomes" id="UP000667802">
    <property type="component" value="Unassembled WGS sequence"/>
</dbReference>
<organism evidence="1 2">
    <name type="scientific">Aetokthonos hydrillicola Thurmond2011</name>
    <dbReference type="NCBI Taxonomy" id="2712845"/>
    <lineage>
        <taxon>Bacteria</taxon>
        <taxon>Bacillati</taxon>
        <taxon>Cyanobacteriota</taxon>
        <taxon>Cyanophyceae</taxon>
        <taxon>Nostocales</taxon>
        <taxon>Hapalosiphonaceae</taxon>
        <taxon>Aetokthonos</taxon>
    </lineage>
</organism>
<keyword evidence="2" id="KW-1185">Reference proteome</keyword>
<sequence length="210" mass="24321">MSILDSNQSYTFSRYFELGFEASELAQEFGYSLTRKPLNLPQFPDELDRLGELRDRIEEVLPFVPLTNELARREILISRVVTELIHYTQAELRIEYSLKVSNWLQGNLDYLLRVNSVNQLLVIEAKYEDLTRGFTQLVAELVALDQWENATTVDQQPILIGVVSTGTIWQFGRLDRKARHFEQGINSYRVPEDLEQVMRILVAALKENSP</sequence>
<evidence type="ECO:0000313" key="2">
    <source>
        <dbReference type="Proteomes" id="UP000667802"/>
    </source>
</evidence>
<gene>
    <name evidence="1" type="ORF">G7B40_006745</name>
</gene>
<reference evidence="2" key="1">
    <citation type="journal article" date="2021" name="Science">
        <title>Hunting the eagle killer: A cyanobacterial neurotoxin causes vacuolar myelinopathy.</title>
        <authorList>
            <person name="Breinlinger S."/>
            <person name="Phillips T.J."/>
            <person name="Haram B.N."/>
            <person name="Mares J."/>
            <person name="Martinez Yerena J.A."/>
            <person name="Hrouzek P."/>
            <person name="Sobotka R."/>
            <person name="Henderson W.M."/>
            <person name="Schmieder P."/>
            <person name="Williams S.M."/>
            <person name="Lauderdale J.D."/>
            <person name="Wilde H.D."/>
            <person name="Gerrin W."/>
            <person name="Kust A."/>
            <person name="Washington J.W."/>
            <person name="Wagner C."/>
            <person name="Geier B."/>
            <person name="Liebeke M."/>
            <person name="Enke H."/>
            <person name="Niedermeyer T.H.J."/>
            <person name="Wilde S.B."/>
        </authorList>
    </citation>
    <scope>NUCLEOTIDE SEQUENCE [LARGE SCALE GENOMIC DNA]</scope>
    <source>
        <strain evidence="2">Thurmond2011</strain>
    </source>
</reference>
<protein>
    <submittedName>
        <fullName evidence="1">Uncharacterized protein</fullName>
    </submittedName>
</protein>
<dbReference type="EMBL" id="JAALHA020000002">
    <property type="protein sequence ID" value="MDR9894269.1"/>
    <property type="molecule type" value="Genomic_DNA"/>
</dbReference>
<comment type="caution">
    <text evidence="1">The sequence shown here is derived from an EMBL/GenBank/DDBJ whole genome shotgun (WGS) entry which is preliminary data.</text>
</comment>
<proteinExistence type="predicted"/>
<evidence type="ECO:0000313" key="1">
    <source>
        <dbReference type="EMBL" id="MDR9894269.1"/>
    </source>
</evidence>
<dbReference type="AlphaFoldDB" id="A0AAP5I3V3"/>
<dbReference type="RefSeq" id="WP_208348933.1">
    <property type="nucleotide sequence ID" value="NZ_JAALHA020000002.1"/>
</dbReference>
<accession>A0AAP5I3V3</accession>